<name>A0ACD6A627_AVESA</name>
<proteinExistence type="predicted"/>
<protein>
    <submittedName>
        <fullName evidence="1">Uncharacterized protein</fullName>
    </submittedName>
</protein>
<reference evidence="1" key="2">
    <citation type="submission" date="2025-09" db="UniProtKB">
        <authorList>
            <consortium name="EnsemblPlants"/>
        </authorList>
    </citation>
    <scope>IDENTIFICATION</scope>
</reference>
<reference evidence="1" key="1">
    <citation type="submission" date="2021-05" db="EMBL/GenBank/DDBJ databases">
        <authorList>
            <person name="Scholz U."/>
            <person name="Mascher M."/>
            <person name="Fiebig A."/>
        </authorList>
    </citation>
    <scope>NUCLEOTIDE SEQUENCE [LARGE SCALE GENOMIC DNA]</scope>
</reference>
<sequence length="282" mass="29534">MHPVALIKIQDWINLFLFVCLRSLPPFHGRLLSSSWAEDDLVVGAAGASVGAGGVVLGVAVGVRALPLEEPGVVGRPAVVRRRAGAAVLVLLEHRAGVVAPSSGLELVRALRRDHLRAPRPALGAPGAAAGRQEVHGHVEAVDEGDVEEVEVVELVEPELGQRVGRLPVLRALQLAAAVARLAPPVAAAVEVAARARPHAPACRAGRHVDVPCLPRVELPAPADRHGRRPHRVLALVGDGEGRRVGGSDEQEEEHGQHGRGGEGCHGGGGVVVRRELEIMDL</sequence>
<keyword evidence="2" id="KW-1185">Reference proteome</keyword>
<accession>A0ACD6A627</accession>
<evidence type="ECO:0000313" key="2">
    <source>
        <dbReference type="Proteomes" id="UP001732700"/>
    </source>
</evidence>
<evidence type="ECO:0000313" key="1">
    <source>
        <dbReference type="EnsemblPlants" id="AVESA.00010b.r2.7CG0695010.1.CDS.1"/>
    </source>
</evidence>
<dbReference type="EnsemblPlants" id="AVESA.00010b.r2.7CG0695010.1">
    <property type="protein sequence ID" value="AVESA.00010b.r2.7CG0695010.1.CDS.1"/>
    <property type="gene ID" value="AVESA.00010b.r2.7CG0695010"/>
</dbReference>
<dbReference type="Proteomes" id="UP001732700">
    <property type="component" value="Chromosome 7C"/>
</dbReference>
<organism evidence="1 2">
    <name type="scientific">Avena sativa</name>
    <name type="common">Oat</name>
    <dbReference type="NCBI Taxonomy" id="4498"/>
    <lineage>
        <taxon>Eukaryota</taxon>
        <taxon>Viridiplantae</taxon>
        <taxon>Streptophyta</taxon>
        <taxon>Embryophyta</taxon>
        <taxon>Tracheophyta</taxon>
        <taxon>Spermatophyta</taxon>
        <taxon>Magnoliopsida</taxon>
        <taxon>Liliopsida</taxon>
        <taxon>Poales</taxon>
        <taxon>Poaceae</taxon>
        <taxon>BOP clade</taxon>
        <taxon>Pooideae</taxon>
        <taxon>Poodae</taxon>
        <taxon>Poeae</taxon>
        <taxon>Poeae Chloroplast Group 1 (Aveneae type)</taxon>
        <taxon>Aveninae</taxon>
        <taxon>Avena</taxon>
    </lineage>
</organism>